<dbReference type="HOGENOM" id="CLU_254891_0_0_1"/>
<reference evidence="4" key="1">
    <citation type="journal article" date="2006" name="PLoS Biol.">
        <title>Macronuclear genome sequence of the ciliate Tetrahymena thermophila, a model eukaryote.</title>
        <authorList>
            <person name="Eisen J.A."/>
            <person name="Coyne R.S."/>
            <person name="Wu M."/>
            <person name="Wu D."/>
            <person name="Thiagarajan M."/>
            <person name="Wortman J.R."/>
            <person name="Badger J.H."/>
            <person name="Ren Q."/>
            <person name="Amedeo P."/>
            <person name="Jones K.M."/>
            <person name="Tallon L.J."/>
            <person name="Delcher A.L."/>
            <person name="Salzberg S.L."/>
            <person name="Silva J.C."/>
            <person name="Haas B.J."/>
            <person name="Majoros W.H."/>
            <person name="Farzad M."/>
            <person name="Carlton J.M."/>
            <person name="Smith R.K. Jr."/>
            <person name="Garg J."/>
            <person name="Pearlman R.E."/>
            <person name="Karrer K.M."/>
            <person name="Sun L."/>
            <person name="Manning G."/>
            <person name="Elde N.C."/>
            <person name="Turkewitz A.P."/>
            <person name="Asai D.J."/>
            <person name="Wilkes D.E."/>
            <person name="Wang Y."/>
            <person name="Cai H."/>
            <person name="Collins K."/>
            <person name="Stewart B.A."/>
            <person name="Lee S.R."/>
            <person name="Wilamowska K."/>
            <person name="Weinberg Z."/>
            <person name="Ruzzo W.L."/>
            <person name="Wloga D."/>
            <person name="Gaertig J."/>
            <person name="Frankel J."/>
            <person name="Tsao C.-C."/>
            <person name="Gorovsky M.A."/>
            <person name="Keeling P.J."/>
            <person name="Waller R.F."/>
            <person name="Patron N.J."/>
            <person name="Cherry J.M."/>
            <person name="Stover N.A."/>
            <person name="Krieger C.J."/>
            <person name="del Toro C."/>
            <person name="Ryder H.F."/>
            <person name="Williamson S.C."/>
            <person name="Barbeau R.A."/>
            <person name="Hamilton E.P."/>
            <person name="Orias E."/>
        </authorList>
    </citation>
    <scope>NUCLEOTIDE SEQUENCE [LARGE SCALE GENOMIC DNA]</scope>
    <source>
        <strain evidence="4">SB210</strain>
    </source>
</reference>
<evidence type="ECO:0000256" key="2">
    <source>
        <dbReference type="SAM" id="MobiDB-lite"/>
    </source>
</evidence>
<sequence length="1420" mass="166408">MGSCVNRPKPQPQAQVQSSKLMSGVLTKQEQLLFKNSKNSTLKFNVKISNIKAKNLPVNESQVMIIFASIKNKIKTGLMRDTKNPHWKINEEFDFICEADKMKSLLFDMFVQDEVGNVISKITLTLYQIATGPVHNDFLLNTQDLTRKGRITFDIRMAQFVTMNISCKNMICTMDENLQDKAYNFNLKVKSHNQDYESDHSPNFINPTYAFSHIPLSEEEKVCNNKKQLNKNEVEETGIDVADEGENFNMTETQEFAQRKAIPKSIPTKKKQKDKKRTVIVDVLKGKDSFGVKDSAKNIASTESFKLKGVKMQLGKSGFSNIPSSSFKKDGILLSDSNIIYQQQQVDTSHFNSTFEQLLGHKEASWEFVDQHDQFTPAIDFEILADEFSQSSFELLFWAVTNPEIENDVFSNTQQQDQNGKASGIMSKSSFRKSGIIRIQSNVSGGGGGGKEDKNNEIYVDYKMLGNGYVSMIRFLSQDVGIKIERDQVIISEISIVDMKIWNQGKQVGTWKGQFIVTNQPFIRQLVGGVRTENGVTKATQLYIQKENLTTQQSIPREFKNIMQCKLQIEENIIKLYDKSITLRERYKINDEIKAQLKRIIQYLHVHSSAESPNLYKNEEELVRAQSILIEVAKHLLEYADQVDEILRELYYETLILINNREELDLSYMGFDRDQKEQLFKEIMQIGDIKKMEIDENQPIKAKKIRICLAYESFLYHTLEKVLQKLDQKGFNDKERQFVENFSALAFFRIPAFREKLIACILDIEQNLHQMKDIDNWVQDQIIIDEAQADKKNKFLMSLFEWEQDFYRYLQNQSNHIEHKDYLKKTLERQNWQKRFQKKGLAFFLFVGEWCQYIQKLPNNYSTLTWSFVPGFVDILRAFLYEIQKRDTKSYPEALKTTSFSLLQHDEIINIYLRIIYAKTNIYDSTNVFNAFEMIDQWFKKMQEMQKRLPVNFDYAFFFRGIKLVLEGDHAVSISKTLWLLTNCFQLLPIIQKRDILKVIFSNMFFKLFMHWSPNVRGIFHNFLLYRVNHLHRSHKTQNKLDALKKDFMMISQKKQIKNQEEMNNIMNEMIYSDYTRMIAILEEANKRLTKQLKKNELLMAVKKNAKTLKMKYFHKKNQMKKKYIRDKLKEEGQHSEAGLNNSVIESLDLSIITRKDSIHSMQSIGRQESNFSGLEFLKSQKDDEKSDQNKEEENNSDQEQSNNSIDSISNLESILSDLNNLSEEDNKKKKLNQKSKVARRNSLNAITRKASDIENNNNNNNFLNVDNQELKPISRNQTTISKNNKKEIEKILQNEIKQKQKILLKKQVQKKYPHQQGNKGGIKVYRRYRDQDENQEKLRIPKDFLKYLPESWEEFDKSKKEYNKWIQNWYKELYSNEDLTEEEVLQKILTLNIPEISVKIPKDESEGQGTYGTNQENDW</sequence>
<dbReference type="eggNOG" id="ENOG502QSXI">
    <property type="taxonomic scope" value="Eukaryota"/>
</dbReference>
<dbReference type="RefSeq" id="XP_001019346.2">
    <property type="nucleotide sequence ID" value="XM_001019346.2"/>
</dbReference>
<dbReference type="EMBL" id="GG662644">
    <property type="protein sequence ID" value="EAR99101.2"/>
    <property type="molecule type" value="Genomic_DNA"/>
</dbReference>
<dbReference type="InParanoid" id="Q23RE7"/>
<accession>Q23RE7</accession>
<feature type="compositionally biased region" description="Basic and acidic residues" evidence="2">
    <location>
        <begin position="1181"/>
        <end position="1194"/>
    </location>
</feature>
<dbReference type="PANTHER" id="PTHR35397:SF1">
    <property type="entry name" value="ARMADILLO-LIKE HELICAL DOMAIN-CONTAINING PROTEIN"/>
    <property type="match status" value="1"/>
</dbReference>
<keyword evidence="1" id="KW-0175">Coiled coil</keyword>
<feature type="coiled-coil region" evidence="1">
    <location>
        <begin position="1072"/>
        <end position="1099"/>
    </location>
</feature>
<proteinExistence type="predicted"/>
<dbReference type="OrthoDB" id="296689at2759"/>
<feature type="region of interest" description="Disordered" evidence="2">
    <location>
        <begin position="1"/>
        <end position="20"/>
    </location>
</feature>
<dbReference type="Proteomes" id="UP000009168">
    <property type="component" value="Unassembled WGS sequence"/>
</dbReference>
<protein>
    <submittedName>
        <fullName evidence="3">C2 domain protein</fullName>
    </submittedName>
</protein>
<dbReference type="InterPro" id="IPR013887">
    <property type="entry name" value="UPF0592"/>
</dbReference>
<feature type="region of interest" description="Disordered" evidence="2">
    <location>
        <begin position="1181"/>
        <end position="1206"/>
    </location>
</feature>
<dbReference type="PANTHER" id="PTHR35397">
    <property type="entry name" value="C2 DOMAIN-CONTAINING PROTEIN-RELATED"/>
    <property type="match status" value="1"/>
</dbReference>
<dbReference type="SUPFAM" id="SSF49562">
    <property type="entry name" value="C2 domain (Calcium/lipid-binding domain, CaLB)"/>
    <property type="match status" value="1"/>
</dbReference>
<dbReference type="Pfam" id="PF08578">
    <property type="entry name" value="DUF1765"/>
    <property type="match status" value="1"/>
</dbReference>
<evidence type="ECO:0000256" key="1">
    <source>
        <dbReference type="SAM" id="Coils"/>
    </source>
</evidence>
<evidence type="ECO:0000313" key="3">
    <source>
        <dbReference type="EMBL" id="EAR99101.2"/>
    </source>
</evidence>
<dbReference type="GeneID" id="7838828"/>
<dbReference type="Gene3D" id="2.60.40.150">
    <property type="entry name" value="C2 domain"/>
    <property type="match status" value="1"/>
</dbReference>
<dbReference type="CDD" id="cd00030">
    <property type="entry name" value="C2"/>
    <property type="match status" value="1"/>
</dbReference>
<dbReference type="KEGG" id="tet:TTHERM_00388420"/>
<gene>
    <name evidence="3" type="ORF">TTHERM_00388420</name>
</gene>
<dbReference type="InterPro" id="IPR035892">
    <property type="entry name" value="C2_domain_sf"/>
</dbReference>
<organism evidence="3 4">
    <name type="scientific">Tetrahymena thermophila (strain SB210)</name>
    <dbReference type="NCBI Taxonomy" id="312017"/>
    <lineage>
        <taxon>Eukaryota</taxon>
        <taxon>Sar</taxon>
        <taxon>Alveolata</taxon>
        <taxon>Ciliophora</taxon>
        <taxon>Intramacronucleata</taxon>
        <taxon>Oligohymenophorea</taxon>
        <taxon>Hymenostomatida</taxon>
        <taxon>Tetrahymenina</taxon>
        <taxon>Tetrahymenidae</taxon>
        <taxon>Tetrahymena</taxon>
    </lineage>
</organism>
<name>Q23RE7_TETTS</name>
<evidence type="ECO:0000313" key="4">
    <source>
        <dbReference type="Proteomes" id="UP000009168"/>
    </source>
</evidence>
<keyword evidence="4" id="KW-1185">Reference proteome</keyword>